<feature type="region of interest" description="Disordered" evidence="1">
    <location>
        <begin position="300"/>
        <end position="330"/>
    </location>
</feature>
<organism evidence="2 3">
    <name type="scientific">Sodiomyces alkalinus (strain CBS 110278 / VKM F-3762 / F11)</name>
    <name type="common">Alkaliphilic filamentous fungus</name>
    <dbReference type="NCBI Taxonomy" id="1314773"/>
    <lineage>
        <taxon>Eukaryota</taxon>
        <taxon>Fungi</taxon>
        <taxon>Dikarya</taxon>
        <taxon>Ascomycota</taxon>
        <taxon>Pezizomycotina</taxon>
        <taxon>Sordariomycetes</taxon>
        <taxon>Hypocreomycetidae</taxon>
        <taxon>Glomerellales</taxon>
        <taxon>Plectosphaerellaceae</taxon>
        <taxon>Sodiomyces</taxon>
    </lineage>
</organism>
<proteinExistence type="predicted"/>
<dbReference type="AlphaFoldDB" id="A0A3N2PXG7"/>
<dbReference type="GO" id="GO:0000964">
    <property type="term" value="P:mitochondrial RNA 5'-end processing"/>
    <property type="evidence" value="ECO:0007669"/>
    <property type="project" value="TreeGrafter"/>
</dbReference>
<dbReference type="InterPro" id="IPR013943">
    <property type="entry name" value="Pet127"/>
</dbReference>
<feature type="compositionally biased region" description="Acidic residues" evidence="1">
    <location>
        <begin position="1008"/>
        <end position="1017"/>
    </location>
</feature>
<dbReference type="EMBL" id="ML119054">
    <property type="protein sequence ID" value="ROT39187.1"/>
    <property type="molecule type" value="Genomic_DNA"/>
</dbReference>
<evidence type="ECO:0000313" key="2">
    <source>
        <dbReference type="EMBL" id="ROT39187.1"/>
    </source>
</evidence>
<protein>
    <submittedName>
        <fullName evidence="2">Pet127-domain-containing protein</fullName>
    </submittedName>
</protein>
<feature type="region of interest" description="Disordered" evidence="1">
    <location>
        <begin position="193"/>
        <end position="266"/>
    </location>
</feature>
<feature type="compositionally biased region" description="Polar residues" evidence="1">
    <location>
        <begin position="941"/>
        <end position="956"/>
    </location>
</feature>
<name>A0A3N2PXG7_SODAK</name>
<dbReference type="OrthoDB" id="10249045at2759"/>
<feature type="compositionally biased region" description="Low complexity" evidence="1">
    <location>
        <begin position="992"/>
        <end position="1007"/>
    </location>
</feature>
<dbReference type="STRING" id="1314773.A0A3N2PXG7"/>
<evidence type="ECO:0000313" key="3">
    <source>
        <dbReference type="Proteomes" id="UP000272025"/>
    </source>
</evidence>
<feature type="region of interest" description="Disordered" evidence="1">
    <location>
        <begin position="51"/>
        <end position="101"/>
    </location>
</feature>
<dbReference type="Pfam" id="PF08634">
    <property type="entry name" value="Pet127"/>
    <property type="match status" value="1"/>
</dbReference>
<feature type="compositionally biased region" description="Low complexity" evidence="1">
    <location>
        <begin position="965"/>
        <end position="982"/>
    </location>
</feature>
<keyword evidence="3" id="KW-1185">Reference proteome</keyword>
<dbReference type="GO" id="GO:0005740">
    <property type="term" value="C:mitochondrial envelope"/>
    <property type="evidence" value="ECO:0007669"/>
    <property type="project" value="TreeGrafter"/>
</dbReference>
<feature type="compositionally biased region" description="Basic residues" evidence="1">
    <location>
        <begin position="69"/>
        <end position="79"/>
    </location>
</feature>
<evidence type="ECO:0000256" key="1">
    <source>
        <dbReference type="SAM" id="MobiDB-lite"/>
    </source>
</evidence>
<dbReference type="Proteomes" id="UP000272025">
    <property type="component" value="Unassembled WGS sequence"/>
</dbReference>
<dbReference type="RefSeq" id="XP_028466993.1">
    <property type="nucleotide sequence ID" value="XM_028607992.1"/>
</dbReference>
<feature type="region of interest" description="Disordered" evidence="1">
    <location>
        <begin position="133"/>
        <end position="156"/>
    </location>
</feature>
<sequence length="1142" mass="126670">MLRLHNRALGNLQSRYVCSTCLVRTLDQRTAWHSQSQGFALSHRVYSTENSNAVDETESTPAAAAPNPRKPRARRRRKEKPTPTPTPTPASTTETSQEGGASPEIVHQLFSSLKKLEQSYASINKKLANLQESGPNAQSLGSPQSGSETPGNEPTDLFKLQTRKLGSRLKIVSGTLDVLKSVLESQHIPIEGLRKRSNQEKETSPPVVAQADKPADSQARAAETPKAEATKPKKPAKRTKLGLTSRSDAAKDSATPAFHPPAEQTADASVTTLAGRLRQNLQPAVSSAISSGLASSVAPAASAKPATKTQTQTQTQTQKPGPKSSKRHKAPLSVQVVRANKLEMVPVERPGGPEAPALAHGLDRVLFNPGVYHLQDPRSRVYNFDPYLSRIMPLSEFDFSALKQYVTSSKDSTLLELASKLGKKYSGSTSSMTAMLSHFHYLLSAWRPVNPKDLSRNLEPDYTSFTQILRAPAATFLHHRDGVYAIDADKEFDSANILSMLGKSMEKLLTLPKEEFERYRHQNSDQITEEERNAEEAFHFSTLGDFLMRSQLDAYDKRLPGTGMFDLKTRAVVSIRMDARGFHKGLGYEIRRRFGQWESFEREYYDMMRAAFLKYSLQVRMGRMDGIFVAFHNTQRIFGFQYIPLEEMDNAIHGVNDRNLGDQEFKLSLHLLNKVFDRATERFPGRTLRIHVETRPGDPPFMYIFAKPVVPKEVEQVQNANQAAVAEFERQLLGLEQAEAEATETPDLEGEQSLGLDEEEVTLTTEAKRRTVAFWEEMQDKVEEAVEDDALGVSHVRDAIQDALEQSGLLKARSPEEAQNYVQALLDALTGGDASENAASAPKTEEEPSTSPEAAAVDTSQAETPATSEPTSSETAGDSLSPSPESSSSRSSDRSLKELILRVAERVDEKADSDGPIQQVSDDVASDTSKLREFERILSQLVETSRVSGTETSSASARPDEGNVPQPTSSPTTHASTASETAKPTDKSDTNAPEGAASSAEESSATPEEPEEPEDEILGMHLMVRNKVNGEYVDRPDGTVPNLRWTVEYSLEEIPTKKARKIYKAIQDRRKKALQSDSIEQDRQWYHMWKGKLAQLSARGRRFRERQEAKGRKEPVHVMDVQEPLTWEEAFAHHEQWGTKKE</sequence>
<reference evidence="2 3" key="1">
    <citation type="journal article" date="2018" name="Mol. Ecol.">
        <title>The obligate alkalophilic soda-lake fungus Sodiomyces alkalinus has shifted to a protein diet.</title>
        <authorList>
            <person name="Grum-Grzhimaylo A.A."/>
            <person name="Falkoski D.L."/>
            <person name="van den Heuvel J."/>
            <person name="Valero-Jimenez C.A."/>
            <person name="Min B."/>
            <person name="Choi I.G."/>
            <person name="Lipzen A."/>
            <person name="Daum C.G."/>
            <person name="Aanen D.K."/>
            <person name="Tsang A."/>
            <person name="Henrissat B."/>
            <person name="Bilanenko E.N."/>
            <person name="de Vries R.P."/>
            <person name="van Kan J.A.L."/>
            <person name="Grigoriev I.V."/>
            <person name="Debets A.J.M."/>
        </authorList>
    </citation>
    <scope>NUCLEOTIDE SEQUENCE [LARGE SCALE GENOMIC DNA]</scope>
    <source>
        <strain evidence="2 3">F11</strain>
    </source>
</reference>
<feature type="compositionally biased region" description="Basic and acidic residues" evidence="1">
    <location>
        <begin position="891"/>
        <end position="913"/>
    </location>
</feature>
<gene>
    <name evidence="2" type="ORF">SODALDRAFT_275829</name>
</gene>
<feature type="compositionally biased region" description="Low complexity" evidence="1">
    <location>
        <begin position="849"/>
        <end position="890"/>
    </location>
</feature>
<feature type="compositionally biased region" description="Polar residues" evidence="1">
    <location>
        <begin position="133"/>
        <end position="152"/>
    </location>
</feature>
<dbReference type="PANTHER" id="PTHR31014:SF0">
    <property type="entry name" value="MITOCHONDRIAL TRANSLATION SYSTEM COMPONENT PET127-RELATED"/>
    <property type="match status" value="1"/>
</dbReference>
<accession>A0A3N2PXG7</accession>
<dbReference type="PANTHER" id="PTHR31014">
    <property type="entry name" value="MITOCHONDRIAL TRANSLATION SYSTEM COMPONENT PET127-RELATED"/>
    <property type="match status" value="1"/>
</dbReference>
<feature type="compositionally biased region" description="Basic and acidic residues" evidence="1">
    <location>
        <begin position="193"/>
        <end position="203"/>
    </location>
</feature>
<feature type="compositionally biased region" description="Low complexity" evidence="1">
    <location>
        <begin position="300"/>
        <end position="323"/>
    </location>
</feature>
<feature type="region of interest" description="Disordered" evidence="1">
    <location>
        <begin position="833"/>
        <end position="1017"/>
    </location>
</feature>
<dbReference type="GeneID" id="39576470"/>